<evidence type="ECO:0000313" key="2">
    <source>
        <dbReference type="Proteomes" id="UP000469452"/>
    </source>
</evidence>
<name>A0A6A5ANM1_APHAT</name>
<dbReference type="Gene3D" id="3.30.70.270">
    <property type="match status" value="2"/>
</dbReference>
<dbReference type="InterPro" id="IPR051320">
    <property type="entry name" value="Viral_Replic_Matur_Polypro"/>
</dbReference>
<sequence>MKGYWQLPLHHDSQEYYAFMTLIGVVSPTRVLMGQLDVVAYCQGVVDELFGDMLMHGLLDNLLGYTENTDDLLRLLRQVLTVPQAYGFKLHPGKCTSFTTKTVWCGKEIPADDVAHAPSRVQGLCDLEPPQTAADLQQFLCATNWMRANIPRYRELVAPLTKHMDISAKAADSPKKTASTRLALSSVG</sequence>
<protein>
    <recommendedName>
        <fullName evidence="3">Reverse transcriptase domain-containing protein</fullName>
    </recommendedName>
</protein>
<accession>A0A6A5ANM1</accession>
<dbReference type="InterPro" id="IPR043128">
    <property type="entry name" value="Rev_trsase/Diguanyl_cyclase"/>
</dbReference>
<dbReference type="AlphaFoldDB" id="A0A6A5ANM1"/>
<dbReference type="EMBL" id="VJMI01010202">
    <property type="protein sequence ID" value="KAF0756606.1"/>
    <property type="molecule type" value="Genomic_DNA"/>
</dbReference>
<dbReference type="VEuPathDB" id="FungiDB:H257_12050"/>
<proteinExistence type="predicted"/>
<comment type="caution">
    <text evidence="1">The sequence shown here is derived from an EMBL/GenBank/DDBJ whole genome shotgun (WGS) entry which is preliminary data.</text>
</comment>
<dbReference type="SUPFAM" id="SSF56672">
    <property type="entry name" value="DNA/RNA polymerases"/>
    <property type="match status" value="1"/>
</dbReference>
<gene>
    <name evidence="1" type="ORF">AaE_004568</name>
</gene>
<reference evidence="1 2" key="1">
    <citation type="submission" date="2019-06" db="EMBL/GenBank/DDBJ databases">
        <title>Genomics analysis of Aphanomyces spp. identifies a new class of oomycete effector associated with host adaptation.</title>
        <authorList>
            <person name="Gaulin E."/>
        </authorList>
    </citation>
    <scope>NUCLEOTIDE SEQUENCE [LARGE SCALE GENOMIC DNA]</scope>
    <source>
        <strain evidence="1 2">E</strain>
    </source>
</reference>
<organism evidence="1 2">
    <name type="scientific">Aphanomyces astaci</name>
    <name type="common">Crayfish plague agent</name>
    <dbReference type="NCBI Taxonomy" id="112090"/>
    <lineage>
        <taxon>Eukaryota</taxon>
        <taxon>Sar</taxon>
        <taxon>Stramenopiles</taxon>
        <taxon>Oomycota</taxon>
        <taxon>Saprolegniomycetes</taxon>
        <taxon>Saprolegniales</taxon>
        <taxon>Verrucalvaceae</taxon>
        <taxon>Aphanomyces</taxon>
    </lineage>
</organism>
<dbReference type="InterPro" id="IPR043502">
    <property type="entry name" value="DNA/RNA_pol_sf"/>
</dbReference>
<dbReference type="Proteomes" id="UP000469452">
    <property type="component" value="Unassembled WGS sequence"/>
</dbReference>
<dbReference type="PANTHER" id="PTHR33064:SF37">
    <property type="entry name" value="RIBONUCLEASE H"/>
    <property type="match status" value="1"/>
</dbReference>
<evidence type="ECO:0008006" key="3">
    <source>
        <dbReference type="Google" id="ProtNLM"/>
    </source>
</evidence>
<dbReference type="PANTHER" id="PTHR33064">
    <property type="entry name" value="POL PROTEIN"/>
    <property type="match status" value="1"/>
</dbReference>
<evidence type="ECO:0000313" key="1">
    <source>
        <dbReference type="EMBL" id="KAF0756606.1"/>
    </source>
</evidence>